<dbReference type="GO" id="GO:0004519">
    <property type="term" value="F:endonuclease activity"/>
    <property type="evidence" value="ECO:0007669"/>
    <property type="project" value="UniProtKB-KW"/>
</dbReference>
<dbReference type="Proteomes" id="UP001589607">
    <property type="component" value="Unassembled WGS sequence"/>
</dbReference>
<keyword evidence="3" id="KW-1185">Reference proteome</keyword>
<keyword evidence="2" id="KW-0540">Nuclease</keyword>
<evidence type="ECO:0000313" key="3">
    <source>
        <dbReference type="Proteomes" id="UP001589607"/>
    </source>
</evidence>
<gene>
    <name evidence="2" type="ORF">ACFFVF_16500</name>
</gene>
<organism evidence="2 3">
    <name type="scientific">Flavobacterium jumunjinense</name>
    <dbReference type="NCBI Taxonomy" id="998845"/>
    <lineage>
        <taxon>Bacteria</taxon>
        <taxon>Pseudomonadati</taxon>
        <taxon>Bacteroidota</taxon>
        <taxon>Flavobacteriia</taxon>
        <taxon>Flavobacteriales</taxon>
        <taxon>Flavobacteriaceae</taxon>
        <taxon>Flavobacterium</taxon>
    </lineage>
</organism>
<keyword evidence="2" id="KW-0255">Endonuclease</keyword>
<name>A0ABV5GRV7_9FLAO</name>
<evidence type="ECO:0000259" key="1">
    <source>
        <dbReference type="Pfam" id="PF01844"/>
    </source>
</evidence>
<dbReference type="EMBL" id="JBHMEY010000067">
    <property type="protein sequence ID" value="MFB9098120.1"/>
    <property type="molecule type" value="Genomic_DNA"/>
</dbReference>
<dbReference type="InterPro" id="IPR003615">
    <property type="entry name" value="HNH_nuc"/>
</dbReference>
<accession>A0ABV5GRV7</accession>
<evidence type="ECO:0000313" key="2">
    <source>
        <dbReference type="EMBL" id="MFB9098120.1"/>
    </source>
</evidence>
<dbReference type="InterPro" id="IPR002711">
    <property type="entry name" value="HNH"/>
</dbReference>
<dbReference type="CDD" id="cd00085">
    <property type="entry name" value="HNHc"/>
    <property type="match status" value="1"/>
</dbReference>
<protein>
    <submittedName>
        <fullName evidence="2">HNH endonuclease</fullName>
    </submittedName>
</protein>
<sequence>MFSHKDIQWVRNVKHANGEDWAYFGDDKDDMILHWSSSFVHRPTHAMIPQKGDLVVLFQKVNTNNQVCFTHLLTPLDNLEQDLIDSNPKHRWGRKMKVLARTKEFIKPFNFDLRTVSQGHTYSIELLDKQIEKEAIQKTLWNGFKPFFNNEVYQEYFNEVYANVVDESVDDIEANEGAWNYAIHRFRERDRNLVNKKKASTNPLLCECCNFDFSKTYPDLGNGFIECHHTIPIHQGERITNIDELALVCSNCHSMLHRKNKNNEYYTIEGLKEIIKKNE</sequence>
<reference evidence="2 3" key="1">
    <citation type="submission" date="2024-09" db="EMBL/GenBank/DDBJ databases">
        <authorList>
            <person name="Sun Q."/>
            <person name="Mori K."/>
        </authorList>
    </citation>
    <scope>NUCLEOTIDE SEQUENCE [LARGE SCALE GENOMIC DNA]</scope>
    <source>
        <strain evidence="2 3">CECT 7955</strain>
    </source>
</reference>
<dbReference type="RefSeq" id="WP_236456196.1">
    <property type="nucleotide sequence ID" value="NZ_CBCSGE010000003.1"/>
</dbReference>
<proteinExistence type="predicted"/>
<comment type="caution">
    <text evidence="2">The sequence shown here is derived from an EMBL/GenBank/DDBJ whole genome shotgun (WGS) entry which is preliminary data.</text>
</comment>
<keyword evidence="2" id="KW-0378">Hydrolase</keyword>
<dbReference type="Pfam" id="PF01844">
    <property type="entry name" value="HNH"/>
    <property type="match status" value="1"/>
</dbReference>
<feature type="domain" description="HNH" evidence="1">
    <location>
        <begin position="206"/>
        <end position="258"/>
    </location>
</feature>